<proteinExistence type="predicted"/>
<dbReference type="GO" id="GO:0008270">
    <property type="term" value="F:zinc ion binding"/>
    <property type="evidence" value="ECO:0007669"/>
    <property type="project" value="UniProtKB-KW"/>
</dbReference>
<name>A0ABD3RDD2_9STRA</name>
<evidence type="ECO:0000256" key="3">
    <source>
        <dbReference type="ARBA" id="ARBA00022833"/>
    </source>
</evidence>
<feature type="region of interest" description="Disordered" evidence="5">
    <location>
        <begin position="1"/>
        <end position="24"/>
    </location>
</feature>
<evidence type="ECO:0000256" key="1">
    <source>
        <dbReference type="ARBA" id="ARBA00022723"/>
    </source>
</evidence>
<dbReference type="SUPFAM" id="SSF144232">
    <property type="entry name" value="HIT/MYND zinc finger-like"/>
    <property type="match status" value="1"/>
</dbReference>
<evidence type="ECO:0000313" key="7">
    <source>
        <dbReference type="EMBL" id="KAL3811015.1"/>
    </source>
</evidence>
<feature type="compositionally biased region" description="Low complexity" evidence="5">
    <location>
        <begin position="11"/>
        <end position="24"/>
    </location>
</feature>
<evidence type="ECO:0000259" key="6">
    <source>
        <dbReference type="PROSITE" id="PS50865"/>
    </source>
</evidence>
<keyword evidence="1" id="KW-0479">Metal-binding</keyword>
<reference evidence="7 8" key="1">
    <citation type="submission" date="2024-10" db="EMBL/GenBank/DDBJ databases">
        <title>Updated reference genomes for cyclostephanoid diatoms.</title>
        <authorList>
            <person name="Roberts W.R."/>
            <person name="Alverson A.J."/>
        </authorList>
    </citation>
    <scope>NUCLEOTIDE SEQUENCE [LARGE SCALE GENOMIC DNA]</scope>
    <source>
        <strain evidence="7 8">AJA228-03</strain>
    </source>
</reference>
<sequence>MDYGEDLCDPVGSGSNSVRTRRNSSTIADSAELLEKIDKLYKLVTKNEATPIQKVNDCNCIDSSILAYEMDNVPHEAETRAKKGDDIVKECASENVLEKKPQIKVKLSQMENALNESIEAEADFQDAKKMQSHLLVKRVPLKSFQVKGENASSKKAPVIDSMGFPLASSSKNLSNPLSWESDFSSSNPFAAEVDSCVRSPVSVITSLEARSCAWCGLGESNAKNVKKLKLCSACQTTYYCSSECQSKDWSHGHSEKCQAMSR</sequence>
<comment type="caution">
    <text evidence="7">The sequence shown here is derived from an EMBL/GenBank/DDBJ whole genome shotgun (WGS) entry which is preliminary data.</text>
</comment>
<keyword evidence="2 4" id="KW-0863">Zinc-finger</keyword>
<dbReference type="AlphaFoldDB" id="A0ABD3RDD2"/>
<keyword evidence="3" id="KW-0862">Zinc</keyword>
<evidence type="ECO:0000256" key="2">
    <source>
        <dbReference type="ARBA" id="ARBA00022771"/>
    </source>
</evidence>
<evidence type="ECO:0000313" key="8">
    <source>
        <dbReference type="Proteomes" id="UP001530377"/>
    </source>
</evidence>
<organism evidence="7 8">
    <name type="scientific">Cyclostephanos tholiformis</name>
    <dbReference type="NCBI Taxonomy" id="382380"/>
    <lineage>
        <taxon>Eukaryota</taxon>
        <taxon>Sar</taxon>
        <taxon>Stramenopiles</taxon>
        <taxon>Ochrophyta</taxon>
        <taxon>Bacillariophyta</taxon>
        <taxon>Coscinodiscophyceae</taxon>
        <taxon>Thalassiosirophycidae</taxon>
        <taxon>Stephanodiscales</taxon>
        <taxon>Stephanodiscaceae</taxon>
        <taxon>Cyclostephanos</taxon>
    </lineage>
</organism>
<dbReference type="InterPro" id="IPR002893">
    <property type="entry name" value="Znf_MYND"/>
</dbReference>
<dbReference type="Gene3D" id="6.10.140.2220">
    <property type="match status" value="1"/>
</dbReference>
<evidence type="ECO:0000256" key="4">
    <source>
        <dbReference type="PROSITE-ProRule" id="PRU00134"/>
    </source>
</evidence>
<accession>A0ABD3RDD2</accession>
<keyword evidence="8" id="KW-1185">Reference proteome</keyword>
<dbReference type="PROSITE" id="PS01360">
    <property type="entry name" value="ZF_MYND_1"/>
    <property type="match status" value="1"/>
</dbReference>
<dbReference type="Proteomes" id="UP001530377">
    <property type="component" value="Unassembled WGS sequence"/>
</dbReference>
<dbReference type="PROSITE" id="PS50865">
    <property type="entry name" value="ZF_MYND_2"/>
    <property type="match status" value="1"/>
</dbReference>
<protein>
    <recommendedName>
        <fullName evidence="6">MYND-type domain-containing protein</fullName>
    </recommendedName>
</protein>
<dbReference type="EMBL" id="JALLPB020000286">
    <property type="protein sequence ID" value="KAL3811015.1"/>
    <property type="molecule type" value="Genomic_DNA"/>
</dbReference>
<feature type="domain" description="MYND-type" evidence="6">
    <location>
        <begin position="212"/>
        <end position="257"/>
    </location>
</feature>
<dbReference type="Pfam" id="PF01753">
    <property type="entry name" value="zf-MYND"/>
    <property type="match status" value="1"/>
</dbReference>
<evidence type="ECO:0000256" key="5">
    <source>
        <dbReference type="SAM" id="MobiDB-lite"/>
    </source>
</evidence>
<gene>
    <name evidence="7" type="ORF">ACHAXA_010276</name>
</gene>